<organism evidence="6 7">
    <name type="scientific">Glaciecola petra</name>
    <dbReference type="NCBI Taxonomy" id="3075602"/>
    <lineage>
        <taxon>Bacteria</taxon>
        <taxon>Pseudomonadati</taxon>
        <taxon>Pseudomonadota</taxon>
        <taxon>Gammaproteobacteria</taxon>
        <taxon>Alteromonadales</taxon>
        <taxon>Alteromonadaceae</taxon>
        <taxon>Glaciecola</taxon>
    </lineage>
</organism>
<sequence length="361" mass="39440">MSILKTVFLLITFVLVGVWCSCVHAKDTIYSGDKIQGTQTVYHLNPESLAPGLHRFYLQAGWRNSGMPIYVPVIIIKGTANGPRLTLTAAVHGDELNGIATIHELIKEIDYQALSGIVVAVPGLNQPALNTNTRHYVTSNGSGNKTNLNRIAPGDISKGGAQAYMARIWQGLMMEDSDLAVDLHTQTTGTAYTYYAFADVRNKKAEKIAMLMGPDVIKEDEGVNGTLETTFMQKGIPAITLELGEPRRFQADMIYRSVKGIKNVMRAWKMLDGEYENLSSKTYVGKNISNISADIGGIAFLKVGLLDKVEKGQILATLNDPLGREIANYKAPSNGIVVAIATYPLREEGSLLVRLLTEIRP</sequence>
<dbReference type="PANTHER" id="PTHR37326:SF1">
    <property type="entry name" value="BLL3975 PROTEIN"/>
    <property type="match status" value="1"/>
</dbReference>
<gene>
    <name evidence="6" type="ORF">RM552_10060</name>
</gene>
<dbReference type="Gene3D" id="3.40.630.10">
    <property type="entry name" value="Zn peptidases"/>
    <property type="match status" value="1"/>
</dbReference>
<evidence type="ECO:0000259" key="5">
    <source>
        <dbReference type="Pfam" id="PF24827"/>
    </source>
</evidence>
<dbReference type="Pfam" id="PF24827">
    <property type="entry name" value="AstE_AspA_cat"/>
    <property type="match status" value="1"/>
</dbReference>
<keyword evidence="2" id="KW-0479">Metal-binding</keyword>
<name>A0ABU2ZRC1_9ALTE</name>
<evidence type="ECO:0000313" key="7">
    <source>
        <dbReference type="Proteomes" id="UP001253545"/>
    </source>
</evidence>
<dbReference type="InterPro" id="IPR043795">
    <property type="entry name" value="N-alpha-Ac-DABA-like"/>
</dbReference>
<dbReference type="PIRSF" id="PIRSF039012">
    <property type="entry name" value="ASP"/>
    <property type="match status" value="1"/>
</dbReference>
<comment type="cofactor">
    <cofactor evidence="1">
        <name>Zn(2+)</name>
        <dbReference type="ChEBI" id="CHEBI:29105"/>
    </cofactor>
</comment>
<dbReference type="EMBL" id="JAVRHX010000002">
    <property type="protein sequence ID" value="MDT0595188.1"/>
    <property type="molecule type" value="Genomic_DNA"/>
</dbReference>
<evidence type="ECO:0000313" key="6">
    <source>
        <dbReference type="EMBL" id="MDT0595188.1"/>
    </source>
</evidence>
<dbReference type="PANTHER" id="PTHR37326">
    <property type="entry name" value="BLL3975 PROTEIN"/>
    <property type="match status" value="1"/>
</dbReference>
<dbReference type="InterPro" id="IPR053138">
    <property type="entry name" value="N-alpha-Ac-DABA_deacetylase"/>
</dbReference>
<evidence type="ECO:0000256" key="3">
    <source>
        <dbReference type="ARBA" id="ARBA00022801"/>
    </source>
</evidence>
<dbReference type="CDD" id="cd06251">
    <property type="entry name" value="M14_ASTE_ASPA-like"/>
    <property type="match status" value="1"/>
</dbReference>
<evidence type="ECO:0000256" key="2">
    <source>
        <dbReference type="ARBA" id="ARBA00022723"/>
    </source>
</evidence>
<evidence type="ECO:0000256" key="1">
    <source>
        <dbReference type="ARBA" id="ARBA00001947"/>
    </source>
</evidence>
<keyword evidence="3" id="KW-0378">Hydrolase</keyword>
<dbReference type="PROSITE" id="PS51257">
    <property type="entry name" value="PROKAR_LIPOPROTEIN"/>
    <property type="match status" value="1"/>
</dbReference>
<accession>A0ABU2ZRC1</accession>
<dbReference type="SUPFAM" id="SSF53187">
    <property type="entry name" value="Zn-dependent exopeptidases"/>
    <property type="match status" value="1"/>
</dbReference>
<proteinExistence type="predicted"/>
<protein>
    <submittedName>
        <fullName evidence="6">Succinylglutamate desuccinylase/aspartoacylase family protein</fullName>
    </submittedName>
</protein>
<feature type="domain" description="Succinylglutamate desuccinylase/Aspartoacylase catalytic" evidence="5">
    <location>
        <begin position="81"/>
        <end position="266"/>
    </location>
</feature>
<evidence type="ECO:0000256" key="4">
    <source>
        <dbReference type="ARBA" id="ARBA00022833"/>
    </source>
</evidence>
<dbReference type="Proteomes" id="UP001253545">
    <property type="component" value="Unassembled WGS sequence"/>
</dbReference>
<keyword evidence="4" id="KW-0862">Zinc</keyword>
<keyword evidence="7" id="KW-1185">Reference proteome</keyword>
<dbReference type="RefSeq" id="WP_311368702.1">
    <property type="nucleotide sequence ID" value="NZ_JAVRHX010000002.1"/>
</dbReference>
<reference evidence="6 7" key="1">
    <citation type="submission" date="2023-09" db="EMBL/GenBank/DDBJ databases">
        <authorList>
            <person name="Rey-Velasco X."/>
        </authorList>
    </citation>
    <scope>NUCLEOTIDE SEQUENCE [LARGE SCALE GENOMIC DNA]</scope>
    <source>
        <strain evidence="6 7">P117</strain>
    </source>
</reference>
<dbReference type="InterPro" id="IPR055438">
    <property type="entry name" value="AstE_AspA_cat"/>
</dbReference>
<comment type="caution">
    <text evidence="6">The sequence shown here is derived from an EMBL/GenBank/DDBJ whole genome shotgun (WGS) entry which is preliminary data.</text>
</comment>